<reference evidence="12 13" key="1">
    <citation type="submission" date="2019-06" db="EMBL/GenBank/DDBJ databases">
        <title>Draft genomes of female and male turbot (Scophthalmus maximus).</title>
        <authorList>
            <person name="Xu H."/>
            <person name="Xu X.-W."/>
            <person name="Shao C."/>
            <person name="Chen S."/>
        </authorList>
    </citation>
    <scope>NUCLEOTIDE SEQUENCE [LARGE SCALE GENOMIC DNA]</scope>
    <source>
        <strain evidence="12">Ysfricsl-2016a</strain>
        <tissue evidence="12">Blood</tissue>
    </source>
</reference>
<evidence type="ECO:0000313" key="12">
    <source>
        <dbReference type="EMBL" id="KAF0031713.1"/>
    </source>
</evidence>
<dbReference type="SUPFAM" id="SSF140996">
    <property type="entry name" value="Hermes dimerisation domain"/>
    <property type="match status" value="1"/>
</dbReference>
<dbReference type="Pfam" id="PF05699">
    <property type="entry name" value="Dimer_Tnp_hAT"/>
    <property type="match status" value="1"/>
</dbReference>
<evidence type="ECO:0000256" key="5">
    <source>
        <dbReference type="ARBA" id="ARBA00023015"/>
    </source>
</evidence>
<dbReference type="GO" id="GO:0005634">
    <property type="term" value="C:nucleus"/>
    <property type="evidence" value="ECO:0007669"/>
    <property type="project" value="UniProtKB-SubCell"/>
</dbReference>
<keyword evidence="2" id="KW-0479">Metal-binding</keyword>
<organism evidence="12 13">
    <name type="scientific">Scophthalmus maximus</name>
    <name type="common">Turbot</name>
    <name type="synonym">Psetta maxima</name>
    <dbReference type="NCBI Taxonomy" id="52904"/>
    <lineage>
        <taxon>Eukaryota</taxon>
        <taxon>Metazoa</taxon>
        <taxon>Chordata</taxon>
        <taxon>Craniata</taxon>
        <taxon>Vertebrata</taxon>
        <taxon>Euteleostomi</taxon>
        <taxon>Actinopterygii</taxon>
        <taxon>Neopterygii</taxon>
        <taxon>Teleostei</taxon>
        <taxon>Neoteleostei</taxon>
        <taxon>Acanthomorphata</taxon>
        <taxon>Carangaria</taxon>
        <taxon>Pleuronectiformes</taxon>
        <taxon>Pleuronectoidei</taxon>
        <taxon>Scophthalmidae</taxon>
        <taxon>Scophthalmus</taxon>
    </lineage>
</organism>
<dbReference type="EMBL" id="VEVO01000014">
    <property type="protein sequence ID" value="KAF0031713.1"/>
    <property type="molecule type" value="Genomic_DNA"/>
</dbReference>
<dbReference type="InterPro" id="IPR052035">
    <property type="entry name" value="ZnF_BED_domain_contain"/>
</dbReference>
<dbReference type="Proteomes" id="UP000438429">
    <property type="component" value="Unassembled WGS sequence"/>
</dbReference>
<comment type="caution">
    <text evidence="12">The sequence shown here is derived from an EMBL/GenBank/DDBJ whole genome shotgun (WGS) entry which is preliminary data.</text>
</comment>
<feature type="domain" description="HAT C-terminal dimerisation" evidence="11">
    <location>
        <begin position="440"/>
        <end position="520"/>
    </location>
</feature>
<evidence type="ECO:0000256" key="7">
    <source>
        <dbReference type="ARBA" id="ARBA00023163"/>
    </source>
</evidence>
<dbReference type="InterPro" id="IPR012337">
    <property type="entry name" value="RNaseH-like_sf"/>
</dbReference>
<evidence type="ECO:0000313" key="13">
    <source>
        <dbReference type="Proteomes" id="UP000438429"/>
    </source>
</evidence>
<dbReference type="PANTHER" id="PTHR46481">
    <property type="entry name" value="ZINC FINGER BED DOMAIN-CONTAINING PROTEIN 4"/>
    <property type="match status" value="1"/>
</dbReference>
<dbReference type="Pfam" id="PF02892">
    <property type="entry name" value="zf-BED"/>
    <property type="match status" value="1"/>
</dbReference>
<keyword evidence="7" id="KW-0804">Transcription</keyword>
<dbReference type="GO" id="GO:0008270">
    <property type="term" value="F:zinc ion binding"/>
    <property type="evidence" value="ECO:0007669"/>
    <property type="project" value="UniProtKB-KW"/>
</dbReference>
<keyword evidence="5" id="KW-0805">Transcription regulation</keyword>
<accession>A0A6A4SC20</accession>
<dbReference type="PANTHER" id="PTHR46481:SF9">
    <property type="entry name" value="ZINC FINGER BED DOMAIN-CONTAINING PROTEIN 1-LIKE"/>
    <property type="match status" value="1"/>
</dbReference>
<evidence type="ECO:0000256" key="8">
    <source>
        <dbReference type="ARBA" id="ARBA00023242"/>
    </source>
</evidence>
<keyword evidence="3" id="KW-0863">Zinc-finger</keyword>
<name>A0A6A4SC20_SCOMX</name>
<keyword evidence="6" id="KW-0238">DNA-binding</keyword>
<gene>
    <name evidence="12" type="ORF">F2P81_016268</name>
</gene>
<dbReference type="GO" id="GO:0046983">
    <property type="term" value="F:protein dimerization activity"/>
    <property type="evidence" value="ECO:0007669"/>
    <property type="project" value="InterPro"/>
</dbReference>
<dbReference type="GO" id="GO:0003677">
    <property type="term" value="F:DNA binding"/>
    <property type="evidence" value="ECO:0007669"/>
    <property type="project" value="UniProtKB-KW"/>
</dbReference>
<evidence type="ECO:0000256" key="6">
    <source>
        <dbReference type="ARBA" id="ARBA00023125"/>
    </source>
</evidence>
<evidence type="ECO:0000259" key="11">
    <source>
        <dbReference type="Pfam" id="PF05699"/>
    </source>
</evidence>
<comment type="subcellular location">
    <subcellularLocation>
        <location evidence="1">Nucleus</location>
    </subcellularLocation>
</comment>
<dbReference type="AlphaFoldDB" id="A0A6A4SC20"/>
<evidence type="ECO:0000256" key="9">
    <source>
        <dbReference type="SAM" id="MobiDB-lite"/>
    </source>
</evidence>
<keyword evidence="4" id="KW-0862">Zinc</keyword>
<sequence>MPSASAGDRSQTNVVCKLCKTVIPTKTGNTTNFFYHLSRSHPLEHSRIRQQLPTTSVAANATPQKQQQTTMERYSASVPYDKASKSYKDITKAVAYHIAKDMLPLSTVEKPGYKNLPHVPDPRYVIPGRKYFSKTAIPKLYLTCKESVQQDLLTDSTSSIICNLCCHCFSAASAGKDSRVDRAVGVCKKVVSTFSYSWKKKSALSKAQQRLHLPPHQLVTESLTRWGSRQKMVARVLEQQKAITEVLSSDKNNRHLIPMWQDIDVLESMNAALTLLLEFTDSLSGESYVTVSYVKPVLHLFRSNLLKVNEGDTELTKEMKTKIMTYLDERNAGPDTDDLLDMATLMDPMFKAQYIRPEKVGAIKMRAAHEVVNEDQGQSQAGDSEGAADQGAEGGVAPATGPPLPLGVKKQRKSLESFFKKWSQEEDALPLTDEQKVQNELERYLMCPDADSESEPLDWWRLHEHNFTRLSQLAKKYLCNPATSTPSERIFSTGGNIVTCTRAALKLEKVKQLVFLAQNLE</sequence>
<feature type="region of interest" description="Disordered" evidence="9">
    <location>
        <begin position="53"/>
        <end position="75"/>
    </location>
</feature>
<proteinExistence type="predicted"/>
<evidence type="ECO:0008006" key="14">
    <source>
        <dbReference type="Google" id="ProtNLM"/>
    </source>
</evidence>
<feature type="compositionally biased region" description="Polar residues" evidence="9">
    <location>
        <begin position="53"/>
        <end position="72"/>
    </location>
</feature>
<dbReference type="InterPro" id="IPR008906">
    <property type="entry name" value="HATC_C_dom"/>
</dbReference>
<evidence type="ECO:0000259" key="10">
    <source>
        <dbReference type="Pfam" id="PF02892"/>
    </source>
</evidence>
<dbReference type="SUPFAM" id="SSF53098">
    <property type="entry name" value="Ribonuclease H-like"/>
    <property type="match status" value="1"/>
</dbReference>
<keyword evidence="8" id="KW-0539">Nucleus</keyword>
<evidence type="ECO:0000256" key="3">
    <source>
        <dbReference type="ARBA" id="ARBA00022771"/>
    </source>
</evidence>
<evidence type="ECO:0000256" key="1">
    <source>
        <dbReference type="ARBA" id="ARBA00004123"/>
    </source>
</evidence>
<feature type="domain" description="BED-type" evidence="10">
    <location>
        <begin position="10"/>
        <end position="42"/>
    </location>
</feature>
<feature type="region of interest" description="Disordered" evidence="9">
    <location>
        <begin position="371"/>
        <end position="408"/>
    </location>
</feature>
<dbReference type="InterPro" id="IPR003656">
    <property type="entry name" value="Znf_BED"/>
</dbReference>
<evidence type="ECO:0000256" key="2">
    <source>
        <dbReference type="ARBA" id="ARBA00022723"/>
    </source>
</evidence>
<evidence type="ECO:0000256" key="4">
    <source>
        <dbReference type="ARBA" id="ARBA00022833"/>
    </source>
</evidence>
<protein>
    <recommendedName>
        <fullName evidence="14">BED-type domain-containing protein</fullName>
    </recommendedName>
</protein>